<dbReference type="PROSITE" id="PS50207">
    <property type="entry name" value="CASPASE_P10"/>
    <property type="match status" value="1"/>
</dbReference>
<dbReference type="OrthoDB" id="6114029at2759"/>
<name>A0A6L2PCW7_COPFO</name>
<dbReference type="InterPro" id="IPR002138">
    <property type="entry name" value="Pept_C14_p10"/>
</dbReference>
<dbReference type="EMBL" id="BLKM01007315">
    <property type="protein sequence ID" value="GFG30351.1"/>
    <property type="molecule type" value="Genomic_DNA"/>
</dbReference>
<dbReference type="SMART" id="SM00115">
    <property type="entry name" value="CASc"/>
    <property type="match status" value="1"/>
</dbReference>
<organism evidence="4 5">
    <name type="scientific">Coptotermes formosanus</name>
    <name type="common">Formosan subterranean termite</name>
    <dbReference type="NCBI Taxonomy" id="36987"/>
    <lineage>
        <taxon>Eukaryota</taxon>
        <taxon>Metazoa</taxon>
        <taxon>Ecdysozoa</taxon>
        <taxon>Arthropoda</taxon>
        <taxon>Hexapoda</taxon>
        <taxon>Insecta</taxon>
        <taxon>Pterygota</taxon>
        <taxon>Neoptera</taxon>
        <taxon>Polyneoptera</taxon>
        <taxon>Dictyoptera</taxon>
        <taxon>Blattodea</taxon>
        <taxon>Blattoidea</taxon>
        <taxon>Termitoidae</taxon>
        <taxon>Rhinotermitidae</taxon>
        <taxon>Coptotermes</taxon>
    </lineage>
</organism>
<reference evidence="5" key="1">
    <citation type="submission" date="2020-01" db="EMBL/GenBank/DDBJ databases">
        <title>Draft genome sequence of the Termite Coptotermes fromosanus.</title>
        <authorList>
            <person name="Itakura S."/>
            <person name="Yosikawa Y."/>
            <person name="Umezawa K."/>
        </authorList>
    </citation>
    <scope>NUCLEOTIDE SEQUENCE [LARGE SCALE GENOMIC DNA]</scope>
</reference>
<keyword evidence="5" id="KW-1185">Reference proteome</keyword>
<dbReference type="InterPro" id="IPR029030">
    <property type="entry name" value="Caspase-like_dom_sf"/>
</dbReference>
<feature type="region of interest" description="Disordered" evidence="2">
    <location>
        <begin position="251"/>
        <end position="280"/>
    </location>
</feature>
<dbReference type="InterPro" id="IPR015917">
    <property type="entry name" value="Pept_C14A"/>
</dbReference>
<feature type="domain" description="Caspase family p10" evidence="3">
    <location>
        <begin position="33"/>
        <end position="120"/>
    </location>
</feature>
<comment type="caution">
    <text evidence="4">The sequence shown here is derived from an EMBL/GenBank/DDBJ whole genome shotgun (WGS) entry which is preliminary data.</text>
</comment>
<dbReference type="Proteomes" id="UP000502823">
    <property type="component" value="Unassembled WGS sequence"/>
</dbReference>
<dbReference type="PANTHER" id="PTHR22576">
    <property type="entry name" value="MUCOSA ASSOCIATED LYMPHOID TISSUE LYMPHOMA TRANSLOCATION PROTEIN 1/PARACASPASE"/>
    <property type="match status" value="1"/>
</dbReference>
<evidence type="ECO:0000313" key="5">
    <source>
        <dbReference type="Proteomes" id="UP000502823"/>
    </source>
</evidence>
<feature type="compositionally biased region" description="Basic and acidic residues" evidence="2">
    <location>
        <begin position="252"/>
        <end position="270"/>
    </location>
</feature>
<evidence type="ECO:0000256" key="2">
    <source>
        <dbReference type="SAM" id="MobiDB-lite"/>
    </source>
</evidence>
<dbReference type="GO" id="GO:0006508">
    <property type="term" value="P:proteolysis"/>
    <property type="evidence" value="ECO:0007669"/>
    <property type="project" value="InterPro"/>
</dbReference>
<dbReference type="GO" id="GO:0004197">
    <property type="term" value="F:cysteine-type endopeptidase activity"/>
    <property type="evidence" value="ECO:0007669"/>
    <property type="project" value="InterPro"/>
</dbReference>
<sequence length="310" mass="35711">MQACRGETTSQGVHFKSRVETDHDKVTSDGLMHSYSVPVEADLLVALSTYEGHVSFRDTKSGTWFIQEFCEELEVNGEKVDLLTLFTNVNRRVAFNKEHQQAKQMPVVQLTLTRKLFFSSTTIRSRITNTPDVTKLLGEIRRETSLSVSEAKPTRKQSSSVCWNRLQSSKQAMTNHMPEEQTVYSFGMDLEKFLEDEGKRLEISVKENGEFILHFLSLWEDMNEYLKQCGYKKLFEFLNAHAENCKMFKSVGNHDPRRGHGQQHDQRRSQVLDAVSSSSVHRLPPNLRRSIAKFRHNTLNEENICVCGQY</sequence>
<dbReference type="InterPro" id="IPR011600">
    <property type="entry name" value="Pept_C14_caspase"/>
</dbReference>
<gene>
    <name evidence="4" type="ORF">Cfor_10065</name>
</gene>
<evidence type="ECO:0000313" key="4">
    <source>
        <dbReference type="EMBL" id="GFG30351.1"/>
    </source>
</evidence>
<dbReference type="Gene3D" id="3.40.50.1460">
    <property type="match status" value="1"/>
</dbReference>
<proteinExistence type="inferred from homology"/>
<dbReference type="InterPro" id="IPR052039">
    <property type="entry name" value="Caspase-related_regulators"/>
</dbReference>
<protein>
    <recommendedName>
        <fullName evidence="3">Caspase family p10 domain-containing protein</fullName>
    </recommendedName>
</protein>
<evidence type="ECO:0000256" key="1">
    <source>
        <dbReference type="ARBA" id="ARBA00010134"/>
    </source>
</evidence>
<dbReference type="PANTHER" id="PTHR22576:SF41">
    <property type="entry name" value="CASPASE 14, APOPTOSIS-RELATED CYSTEINE PEPTIDASE"/>
    <property type="match status" value="1"/>
</dbReference>
<dbReference type="AlphaFoldDB" id="A0A6L2PCW7"/>
<dbReference type="Pfam" id="PF00656">
    <property type="entry name" value="Peptidase_C14"/>
    <property type="match status" value="1"/>
</dbReference>
<accession>A0A6L2PCW7</accession>
<dbReference type="SUPFAM" id="SSF52129">
    <property type="entry name" value="Caspase-like"/>
    <property type="match status" value="1"/>
</dbReference>
<dbReference type="InParanoid" id="A0A6L2PCW7"/>
<evidence type="ECO:0000259" key="3">
    <source>
        <dbReference type="PROSITE" id="PS50207"/>
    </source>
</evidence>
<comment type="similarity">
    <text evidence="1">Belongs to the peptidase C14A family.</text>
</comment>